<reference evidence="6" key="1">
    <citation type="journal article" date="2019" name="Int. J. Syst. Evol. Microbiol.">
        <title>The Global Catalogue of Microorganisms (GCM) 10K type strain sequencing project: providing services to taxonomists for standard genome sequencing and annotation.</title>
        <authorList>
            <consortium name="The Broad Institute Genomics Platform"/>
            <consortium name="The Broad Institute Genome Sequencing Center for Infectious Disease"/>
            <person name="Wu L."/>
            <person name="Ma J."/>
        </authorList>
    </citation>
    <scope>NUCLEOTIDE SEQUENCE [LARGE SCALE GENOMIC DNA]</scope>
    <source>
        <strain evidence="6">CCUG 59129</strain>
    </source>
</reference>
<dbReference type="PROSITE" id="PS50995">
    <property type="entry name" value="HTH_MARR_2"/>
    <property type="match status" value="1"/>
</dbReference>
<keyword evidence="2" id="KW-0238">DNA-binding</keyword>
<dbReference type="PANTHER" id="PTHR42756:SF1">
    <property type="entry name" value="TRANSCRIPTIONAL REPRESSOR OF EMRAB OPERON"/>
    <property type="match status" value="1"/>
</dbReference>
<keyword evidence="1" id="KW-0805">Transcription regulation</keyword>
<evidence type="ECO:0000256" key="2">
    <source>
        <dbReference type="ARBA" id="ARBA00023125"/>
    </source>
</evidence>
<dbReference type="InterPro" id="IPR023187">
    <property type="entry name" value="Tscrpt_reg_MarR-type_CS"/>
</dbReference>
<dbReference type="InterPro" id="IPR000835">
    <property type="entry name" value="HTH_MarR-typ"/>
</dbReference>
<evidence type="ECO:0000313" key="6">
    <source>
        <dbReference type="Proteomes" id="UP001596989"/>
    </source>
</evidence>
<dbReference type="SMART" id="SM00347">
    <property type="entry name" value="HTH_MARR"/>
    <property type="match status" value="1"/>
</dbReference>
<accession>A0ABW3HTF6</accession>
<dbReference type="SUPFAM" id="SSF46785">
    <property type="entry name" value="Winged helix' DNA-binding domain"/>
    <property type="match status" value="1"/>
</dbReference>
<evidence type="ECO:0000259" key="4">
    <source>
        <dbReference type="PROSITE" id="PS50995"/>
    </source>
</evidence>
<dbReference type="Gene3D" id="1.10.10.10">
    <property type="entry name" value="Winged helix-like DNA-binding domain superfamily/Winged helix DNA-binding domain"/>
    <property type="match status" value="1"/>
</dbReference>
<dbReference type="PRINTS" id="PR00598">
    <property type="entry name" value="HTHMARR"/>
</dbReference>
<dbReference type="RefSeq" id="WP_377565568.1">
    <property type="nucleotide sequence ID" value="NZ_JBHTJZ010000024.1"/>
</dbReference>
<dbReference type="Pfam" id="PF01047">
    <property type="entry name" value="MarR"/>
    <property type="match status" value="1"/>
</dbReference>
<proteinExistence type="predicted"/>
<dbReference type="EMBL" id="JBHTJZ010000024">
    <property type="protein sequence ID" value="MFD0960786.1"/>
    <property type="molecule type" value="Genomic_DNA"/>
</dbReference>
<dbReference type="InterPro" id="IPR036390">
    <property type="entry name" value="WH_DNA-bd_sf"/>
</dbReference>
<organism evidence="5 6">
    <name type="scientific">Paenibacillus chungangensis</name>
    <dbReference type="NCBI Taxonomy" id="696535"/>
    <lineage>
        <taxon>Bacteria</taxon>
        <taxon>Bacillati</taxon>
        <taxon>Bacillota</taxon>
        <taxon>Bacilli</taxon>
        <taxon>Bacillales</taxon>
        <taxon>Paenibacillaceae</taxon>
        <taxon>Paenibacillus</taxon>
    </lineage>
</organism>
<sequence>MKHPLSDHIGVLIHMIDLEIVQYMKERLSSVQLTPEQHLIIALLLKRQGLMQNEIAEALSKDKSSLTRMLGSLETKGFITRQCCGDDRRAMKVFLTEKGMLLQDHVDEVDKSTRAIMLRGFSEAECAELARLLLKLRDNVRDEQRSMNHLDAPEG</sequence>
<evidence type="ECO:0000256" key="3">
    <source>
        <dbReference type="ARBA" id="ARBA00023163"/>
    </source>
</evidence>
<dbReference type="Proteomes" id="UP001596989">
    <property type="component" value="Unassembled WGS sequence"/>
</dbReference>
<dbReference type="InterPro" id="IPR036388">
    <property type="entry name" value="WH-like_DNA-bd_sf"/>
</dbReference>
<gene>
    <name evidence="5" type="ORF">ACFQ2I_15455</name>
</gene>
<protein>
    <submittedName>
        <fullName evidence="5">MarR family winged helix-turn-helix transcriptional regulator</fullName>
    </submittedName>
</protein>
<keyword evidence="3" id="KW-0804">Transcription</keyword>
<name>A0ABW3HTF6_9BACL</name>
<evidence type="ECO:0000256" key="1">
    <source>
        <dbReference type="ARBA" id="ARBA00023015"/>
    </source>
</evidence>
<feature type="domain" description="HTH marR-type" evidence="4">
    <location>
        <begin position="6"/>
        <end position="138"/>
    </location>
</feature>
<dbReference type="PANTHER" id="PTHR42756">
    <property type="entry name" value="TRANSCRIPTIONAL REGULATOR, MARR"/>
    <property type="match status" value="1"/>
</dbReference>
<evidence type="ECO:0000313" key="5">
    <source>
        <dbReference type="EMBL" id="MFD0960786.1"/>
    </source>
</evidence>
<comment type="caution">
    <text evidence="5">The sequence shown here is derived from an EMBL/GenBank/DDBJ whole genome shotgun (WGS) entry which is preliminary data.</text>
</comment>
<keyword evidence="6" id="KW-1185">Reference proteome</keyword>
<dbReference type="PROSITE" id="PS01117">
    <property type="entry name" value="HTH_MARR_1"/>
    <property type="match status" value="1"/>
</dbReference>